<protein>
    <submittedName>
        <fullName evidence="2">Uncharacterized protein</fullName>
    </submittedName>
</protein>
<keyword evidence="3" id="KW-1185">Reference proteome</keyword>
<gene>
    <name evidence="2" type="ORF">NLJ89_g12061</name>
</gene>
<proteinExistence type="predicted"/>
<evidence type="ECO:0000256" key="1">
    <source>
        <dbReference type="SAM" id="MobiDB-lite"/>
    </source>
</evidence>
<feature type="compositionally biased region" description="Polar residues" evidence="1">
    <location>
        <begin position="66"/>
        <end position="77"/>
    </location>
</feature>
<evidence type="ECO:0000313" key="3">
    <source>
        <dbReference type="Proteomes" id="UP001148786"/>
    </source>
</evidence>
<organism evidence="2 3">
    <name type="scientific">Agrocybe chaxingu</name>
    <dbReference type="NCBI Taxonomy" id="84603"/>
    <lineage>
        <taxon>Eukaryota</taxon>
        <taxon>Fungi</taxon>
        <taxon>Dikarya</taxon>
        <taxon>Basidiomycota</taxon>
        <taxon>Agaricomycotina</taxon>
        <taxon>Agaricomycetes</taxon>
        <taxon>Agaricomycetidae</taxon>
        <taxon>Agaricales</taxon>
        <taxon>Agaricineae</taxon>
        <taxon>Strophariaceae</taxon>
        <taxon>Agrocybe</taxon>
    </lineage>
</organism>
<accession>A0A9W8JN12</accession>
<feature type="compositionally biased region" description="Low complexity" evidence="1">
    <location>
        <begin position="88"/>
        <end position="98"/>
    </location>
</feature>
<feature type="compositionally biased region" description="Low complexity" evidence="1">
    <location>
        <begin position="14"/>
        <end position="29"/>
    </location>
</feature>
<dbReference type="EMBL" id="JANKHO010003448">
    <property type="protein sequence ID" value="KAJ3483478.1"/>
    <property type="molecule type" value="Genomic_DNA"/>
</dbReference>
<feature type="region of interest" description="Disordered" evidence="1">
    <location>
        <begin position="1"/>
        <end position="156"/>
    </location>
</feature>
<sequence length="172" mass="18816">MSAMAAPYMPPPSAFASSSGGGAQQSNSPNMRMNESPLDTLVRRTSSRRVRQPGEGNEVRRPRDVYQQQQAESSSAVNAYDGDQRYTQHPYQAQYQQQHYEEEDFAEAYATSSYYETDDDSRPNSHVEAQAQEQRQGEGPRRQSGEPAAGDQAECDGGNAALAAAAQECDGV</sequence>
<reference evidence="2" key="1">
    <citation type="submission" date="2022-07" db="EMBL/GenBank/DDBJ databases">
        <title>Genome Sequence of Agrocybe chaxingu.</title>
        <authorList>
            <person name="Buettner E."/>
        </authorList>
    </citation>
    <scope>NUCLEOTIDE SEQUENCE</scope>
    <source>
        <strain evidence="2">MP-N11</strain>
    </source>
</reference>
<comment type="caution">
    <text evidence="2">The sequence shown here is derived from an EMBL/GenBank/DDBJ whole genome shotgun (WGS) entry which is preliminary data.</text>
</comment>
<evidence type="ECO:0000313" key="2">
    <source>
        <dbReference type="EMBL" id="KAJ3483478.1"/>
    </source>
</evidence>
<name>A0A9W8JN12_9AGAR</name>
<feature type="compositionally biased region" description="Basic and acidic residues" evidence="1">
    <location>
        <begin position="135"/>
        <end position="144"/>
    </location>
</feature>
<dbReference type="AlphaFoldDB" id="A0A9W8JN12"/>
<dbReference type="Proteomes" id="UP001148786">
    <property type="component" value="Unassembled WGS sequence"/>
</dbReference>